<evidence type="ECO:0000313" key="6">
    <source>
        <dbReference type="Proteomes" id="UP001183619"/>
    </source>
</evidence>
<proteinExistence type="predicted"/>
<evidence type="ECO:0000313" key="4">
    <source>
        <dbReference type="EMBL" id="MDR7356072.1"/>
    </source>
</evidence>
<organism evidence="5 6">
    <name type="scientific">Corynebacterium felinum</name>
    <dbReference type="NCBI Taxonomy" id="131318"/>
    <lineage>
        <taxon>Bacteria</taxon>
        <taxon>Bacillati</taxon>
        <taxon>Actinomycetota</taxon>
        <taxon>Actinomycetes</taxon>
        <taxon>Mycobacteriales</taxon>
        <taxon>Corynebacteriaceae</taxon>
        <taxon>Corynebacterium</taxon>
    </lineage>
</organism>
<dbReference type="EMBL" id="JAVDYF010000001">
    <property type="protein sequence ID" value="MDR7355152.1"/>
    <property type="molecule type" value="Genomic_DNA"/>
</dbReference>
<dbReference type="EMBL" id="JAVDYF010000001">
    <property type="protein sequence ID" value="MDR7353946.1"/>
    <property type="molecule type" value="Genomic_DNA"/>
</dbReference>
<keyword evidence="6" id="KW-1185">Reference proteome</keyword>
<reference evidence="5 6" key="1">
    <citation type="submission" date="2023-07" db="EMBL/GenBank/DDBJ databases">
        <title>Sequencing the genomes of 1000 actinobacteria strains.</title>
        <authorList>
            <person name="Klenk H.-P."/>
        </authorList>
    </citation>
    <scope>NUCLEOTIDE SEQUENCE [LARGE SCALE GENOMIC DNA]</scope>
    <source>
        <strain evidence="5 6">DSM 44508</strain>
    </source>
</reference>
<evidence type="ECO:0000313" key="2">
    <source>
        <dbReference type="EMBL" id="MDR7354402.1"/>
    </source>
</evidence>
<dbReference type="EMBL" id="JAVDYF010000001">
    <property type="protein sequence ID" value="MDR7354402.1"/>
    <property type="molecule type" value="Genomic_DNA"/>
</dbReference>
<evidence type="ECO:0000313" key="5">
    <source>
        <dbReference type="EMBL" id="MDR7356168.1"/>
    </source>
</evidence>
<dbReference type="EMBL" id="JAVDYF010000001">
    <property type="protein sequence ID" value="MDR7356072.1"/>
    <property type="molecule type" value="Genomic_DNA"/>
</dbReference>
<evidence type="ECO:0000313" key="3">
    <source>
        <dbReference type="EMBL" id="MDR7355152.1"/>
    </source>
</evidence>
<gene>
    <name evidence="1" type="ORF">J2S37_000484</name>
    <name evidence="2" type="ORF">J2S37_000940</name>
    <name evidence="3" type="ORF">J2S37_001690</name>
    <name evidence="4" type="ORF">J2S37_002610</name>
    <name evidence="5" type="ORF">J2S37_002706</name>
</gene>
<dbReference type="Proteomes" id="UP001183619">
    <property type="component" value="Unassembled WGS sequence"/>
</dbReference>
<name>A0ABU2BC41_9CORY</name>
<protein>
    <submittedName>
        <fullName evidence="5">Uncharacterized protein</fullName>
    </submittedName>
</protein>
<dbReference type="EMBL" id="JAVDYF010000001">
    <property type="protein sequence ID" value="MDR7356168.1"/>
    <property type="molecule type" value="Genomic_DNA"/>
</dbReference>
<accession>A0ABU2BC41</accession>
<comment type="caution">
    <text evidence="5">The sequence shown here is derived from an EMBL/GenBank/DDBJ whole genome shotgun (WGS) entry which is preliminary data.</text>
</comment>
<sequence>MGRKLQAKSCTEVYESHIRRADLGKAAEEVEARSIEVVSV</sequence>
<evidence type="ECO:0000313" key="1">
    <source>
        <dbReference type="EMBL" id="MDR7353946.1"/>
    </source>
</evidence>